<dbReference type="GO" id="GO:0051015">
    <property type="term" value="F:actin filament binding"/>
    <property type="evidence" value="ECO:0007669"/>
    <property type="project" value="TreeGrafter"/>
</dbReference>
<dbReference type="PROSITE" id="PS51444">
    <property type="entry name" value="FH2"/>
    <property type="match status" value="1"/>
</dbReference>
<dbReference type="Gene3D" id="1.20.58.2220">
    <property type="entry name" value="Formin, FH2 domain"/>
    <property type="match status" value="1"/>
</dbReference>
<dbReference type="GO" id="GO:0016477">
    <property type="term" value="P:cell migration"/>
    <property type="evidence" value="ECO:0007669"/>
    <property type="project" value="TreeGrafter"/>
</dbReference>
<dbReference type="InterPro" id="IPR016024">
    <property type="entry name" value="ARM-type_fold"/>
</dbReference>
<dbReference type="InterPro" id="IPR011989">
    <property type="entry name" value="ARM-like"/>
</dbReference>
<evidence type="ECO:0000313" key="6">
    <source>
        <dbReference type="Ensembl" id="ENSCCRP00020101361.1"/>
    </source>
</evidence>
<dbReference type="FunFam" id="1.20.58.2220:FF:000001">
    <property type="entry name" value="Formin-like 1, isoform CRA_c"/>
    <property type="match status" value="1"/>
</dbReference>
<keyword evidence="2" id="KW-0175">Coiled coil</keyword>
<dbReference type="InterPro" id="IPR043592">
    <property type="entry name" value="FMNL_animal"/>
</dbReference>
<dbReference type="InterPro" id="IPR010472">
    <property type="entry name" value="FH3_dom"/>
</dbReference>
<dbReference type="InterPro" id="IPR015425">
    <property type="entry name" value="FH2_Formin"/>
</dbReference>
<dbReference type="Pfam" id="PF02181">
    <property type="entry name" value="FH2"/>
    <property type="match status" value="1"/>
</dbReference>
<dbReference type="GO" id="GO:0008360">
    <property type="term" value="P:regulation of cell shape"/>
    <property type="evidence" value="ECO:0007669"/>
    <property type="project" value="TreeGrafter"/>
</dbReference>
<feature type="domain" description="FH2" evidence="5">
    <location>
        <begin position="640"/>
        <end position="1031"/>
    </location>
</feature>
<dbReference type="InterPro" id="IPR014768">
    <property type="entry name" value="GBD/FH3_dom"/>
</dbReference>
<dbReference type="GO" id="GO:0030866">
    <property type="term" value="P:cortical actin cytoskeleton organization"/>
    <property type="evidence" value="ECO:0007669"/>
    <property type="project" value="TreeGrafter"/>
</dbReference>
<dbReference type="SUPFAM" id="SSF48371">
    <property type="entry name" value="ARM repeat"/>
    <property type="match status" value="1"/>
</dbReference>
<evidence type="ECO:0000256" key="1">
    <source>
        <dbReference type="ARBA" id="ARBA00023449"/>
    </source>
</evidence>
<evidence type="ECO:0000259" key="4">
    <source>
        <dbReference type="PROSITE" id="PS51232"/>
    </source>
</evidence>
<feature type="compositionally biased region" description="Gly residues" evidence="3">
    <location>
        <begin position="538"/>
        <end position="547"/>
    </location>
</feature>
<dbReference type="Pfam" id="PF06367">
    <property type="entry name" value="Drf_FH3"/>
    <property type="match status" value="1"/>
</dbReference>
<dbReference type="GO" id="GO:0031267">
    <property type="term" value="F:small GTPase binding"/>
    <property type="evidence" value="ECO:0007669"/>
    <property type="project" value="InterPro"/>
</dbReference>
<proteinExistence type="inferred from homology"/>
<dbReference type="InterPro" id="IPR042201">
    <property type="entry name" value="FH2_Formin_sf"/>
</dbReference>
<evidence type="ECO:0000313" key="7">
    <source>
        <dbReference type="Proteomes" id="UP000694701"/>
    </source>
</evidence>
<dbReference type="AlphaFoldDB" id="A0A8C2JZ17"/>
<dbReference type="PANTHER" id="PTHR45857">
    <property type="entry name" value="FORMIN-LIKE PROTEIN"/>
    <property type="match status" value="1"/>
</dbReference>
<protein>
    <submittedName>
        <fullName evidence="6">Formin-like 2a</fullName>
    </submittedName>
</protein>
<feature type="compositionally biased region" description="Polar residues" evidence="3">
    <location>
        <begin position="1"/>
        <end position="10"/>
    </location>
</feature>
<name>A0A8C2JZ17_CYPCA</name>
<dbReference type="Gene3D" id="1.25.10.10">
    <property type="entry name" value="Leucine-rich Repeat Variant"/>
    <property type="match status" value="2"/>
</dbReference>
<feature type="domain" description="GBD/FH3" evidence="4">
    <location>
        <begin position="22"/>
        <end position="498"/>
    </location>
</feature>
<dbReference type="Proteomes" id="UP000694701">
    <property type="component" value="Unplaced"/>
</dbReference>
<dbReference type="SMART" id="SM01140">
    <property type="entry name" value="Drf_GBD"/>
    <property type="match status" value="1"/>
</dbReference>
<dbReference type="GO" id="GO:0005829">
    <property type="term" value="C:cytosol"/>
    <property type="evidence" value="ECO:0007669"/>
    <property type="project" value="TreeGrafter"/>
</dbReference>
<dbReference type="PROSITE" id="PS51232">
    <property type="entry name" value="GBD_FH3"/>
    <property type="match status" value="1"/>
</dbReference>
<feature type="coiled-coil region" evidence="2">
    <location>
        <begin position="410"/>
        <end position="507"/>
    </location>
</feature>
<dbReference type="FunFam" id="1.25.10.10:FF:000045">
    <property type="entry name" value="Formin-like protein 3 isoform 1"/>
    <property type="match status" value="1"/>
</dbReference>
<dbReference type="InterPro" id="IPR010473">
    <property type="entry name" value="GTPase-bd"/>
</dbReference>
<dbReference type="SUPFAM" id="SSF101447">
    <property type="entry name" value="Formin homology 2 domain (FH2 domain)"/>
    <property type="match status" value="1"/>
</dbReference>
<reference evidence="6" key="1">
    <citation type="submission" date="2025-08" db="UniProtKB">
        <authorList>
            <consortium name="Ensembl"/>
        </authorList>
    </citation>
    <scope>IDENTIFICATION</scope>
</reference>
<evidence type="ECO:0000256" key="3">
    <source>
        <dbReference type="SAM" id="MobiDB-lite"/>
    </source>
</evidence>
<dbReference type="SMART" id="SM01139">
    <property type="entry name" value="Drf_FH3"/>
    <property type="match status" value="1"/>
</dbReference>
<dbReference type="Ensembl" id="ENSCCRT00020110813.1">
    <property type="protein sequence ID" value="ENSCCRP00020101361.1"/>
    <property type="gene ID" value="ENSCCRG00020046458.1"/>
</dbReference>
<sequence length="1103" mass="125612">MGNAGSMNQHTDPRGHHMPLKLPMPEPAELEERFALVLNSMNLPPDKARLLRQYDNEKKWELICDQERFQVKNPPHTYIHKLQGYLDPAVTRKKFRRRVQESTQVLRELEISLRTNHIGWVREFLNEENKGLDVLVEYLSFAQYAVTYDGDSSETSTENSVDKSKPWNRSIEDLHRGNNLSSAVTGSSISRASRHSTIRCVHTNRFFINFVLQKQYLDVFTLCCFALRSNTLPSRRTLKNSRLVCKKDDLHVCIMCLRAIMNYQYGFNMVMSHPHAVNEIALSLNNKSPRTKALVLELLAAVCLVRGGHEIILSAFDHFKEVCSEDQRFEKLMEHFKNEDNNIDFMVACMQFINIVVHSVEDMNFRVHLQYDFTKLGLDEYLDKLKHTESDKLHVQIQAYLDNVFDVGSLLEDAETKNAALERVEELEENMSHVSTKLQDTENEAMAKIVELEKQLMQKNKELESIREVYKDASSQVHTLRRMVKEKDEAIQKQSNLEKKIHELEKQGTIKIQKKADGDIAILTSPPQGNGHLPGSQGVAGGSGEGAAHGLTVPDPPPPPPPPPMPETCDVTEPAFSFFLLCFPVPNGPSAPPPPPPPPPLPAVDISAPMPPPPPPMAPPLPGCGSPTVIMNSGLAAVKIKKPIKTKFRMPVFNWVALKPNQINGTVFNEIDDERILEDLNVDEFEEMFKTKAQGPAIDITSSKQKTSQKGPNKVSLLDSNRAKNMAITLRKVGKTPEEICRAIQMFDLRTLPVDFVECLMRFIPTEAELKVLRQYEKERKPLENLTDEDRFMIHFSKIERLMQKMTIMAFVGNFTESVQMLTPQLHAVIAASVSIKSSQKLKKILEIILALGNYMNSSKRGAVYGFKLQSLDLLLDTKSTDRKMTLLHYIANVVKDKYQQVSLFYNELNYVEKAAAVSLENVLLDVKELQRGMDLMRREYSMHGHNTLLRDFIQQNENKLKKLQDDAKIAQDAFDEVVKFFGENSKTTPPSVFFPVFVRFVKAYRQAEEDNEQKKRQEQMMMEKLIEQEAMMAQEDQKSPSHKSKRQQQELIAELRKKQVKDSRHVYEGKDGAIEDIITGNSLLADGVCMQRAEKHTVSLSH</sequence>
<comment type="similarity">
    <text evidence="1">Belongs to the formin homology family.</text>
</comment>
<evidence type="ECO:0000259" key="5">
    <source>
        <dbReference type="PROSITE" id="PS51444"/>
    </source>
</evidence>
<organism evidence="6 7">
    <name type="scientific">Cyprinus carpio</name>
    <name type="common">Common carp</name>
    <dbReference type="NCBI Taxonomy" id="7962"/>
    <lineage>
        <taxon>Eukaryota</taxon>
        <taxon>Metazoa</taxon>
        <taxon>Chordata</taxon>
        <taxon>Craniata</taxon>
        <taxon>Vertebrata</taxon>
        <taxon>Euteleostomi</taxon>
        <taxon>Actinopterygii</taxon>
        <taxon>Neopterygii</taxon>
        <taxon>Teleostei</taxon>
        <taxon>Ostariophysi</taxon>
        <taxon>Cypriniformes</taxon>
        <taxon>Cyprinidae</taxon>
        <taxon>Cyprininae</taxon>
        <taxon>Cyprinus</taxon>
    </lineage>
</organism>
<dbReference type="FunFam" id="1.25.10.10:FF:000036">
    <property type="entry name" value="Formin-like protein 3 isoform 1"/>
    <property type="match status" value="1"/>
</dbReference>
<feature type="coiled-coil region" evidence="2">
    <location>
        <begin position="920"/>
        <end position="974"/>
    </location>
</feature>
<dbReference type="SMART" id="SM00498">
    <property type="entry name" value="FH2"/>
    <property type="match status" value="1"/>
</dbReference>
<dbReference type="Pfam" id="PF06371">
    <property type="entry name" value="Drf_GBD"/>
    <property type="match status" value="2"/>
</dbReference>
<feature type="region of interest" description="Disordered" evidence="3">
    <location>
        <begin position="1"/>
        <end position="22"/>
    </location>
</feature>
<feature type="region of interest" description="Disordered" evidence="3">
    <location>
        <begin position="526"/>
        <end position="563"/>
    </location>
</feature>
<evidence type="ECO:0000256" key="2">
    <source>
        <dbReference type="SAM" id="Coils"/>
    </source>
</evidence>
<feature type="compositionally biased region" description="Pro residues" evidence="3">
    <location>
        <begin position="554"/>
        <end position="563"/>
    </location>
</feature>
<dbReference type="PANTHER" id="PTHR45857:SF5">
    <property type="entry name" value="FORMIN-LIKE PROTEIN 2"/>
    <property type="match status" value="1"/>
</dbReference>
<accession>A0A8C2JZ17</accession>